<keyword evidence="4" id="KW-0272">Extracellular matrix</keyword>
<dbReference type="SMART" id="SM00369">
    <property type="entry name" value="LRR_TYP"/>
    <property type="match status" value="7"/>
</dbReference>
<evidence type="ECO:0000256" key="2">
    <source>
        <dbReference type="ARBA" id="ARBA00005818"/>
    </source>
</evidence>
<feature type="region of interest" description="Disordered" evidence="18">
    <location>
        <begin position="388"/>
        <end position="426"/>
    </location>
</feature>
<evidence type="ECO:0000256" key="18">
    <source>
        <dbReference type="SAM" id="MobiDB-lite"/>
    </source>
</evidence>
<evidence type="ECO:0000256" key="16">
    <source>
        <dbReference type="ARBA" id="ARBA00077189"/>
    </source>
</evidence>
<feature type="compositionally biased region" description="Acidic residues" evidence="18">
    <location>
        <begin position="393"/>
        <end position="403"/>
    </location>
</feature>
<evidence type="ECO:0000256" key="10">
    <source>
        <dbReference type="ARBA" id="ARBA00022974"/>
    </source>
</evidence>
<evidence type="ECO:0000256" key="3">
    <source>
        <dbReference type="ARBA" id="ARBA00022525"/>
    </source>
</evidence>
<name>A0A6P5IFX2_PHACI</name>
<dbReference type="FunFam" id="3.80.10.10:FF:000455">
    <property type="entry name" value="Osteomodulin"/>
    <property type="match status" value="1"/>
</dbReference>
<evidence type="ECO:0000256" key="11">
    <source>
        <dbReference type="ARBA" id="ARBA00023157"/>
    </source>
</evidence>
<dbReference type="InterPro" id="IPR032675">
    <property type="entry name" value="LRR_dom_sf"/>
</dbReference>
<evidence type="ECO:0000256" key="9">
    <source>
        <dbReference type="ARBA" id="ARBA00022889"/>
    </source>
</evidence>
<evidence type="ECO:0000313" key="22">
    <source>
        <dbReference type="RefSeq" id="XP_020820028.1"/>
    </source>
</evidence>
<evidence type="ECO:0000259" key="20">
    <source>
        <dbReference type="SMART" id="SM00013"/>
    </source>
</evidence>
<dbReference type="SUPFAM" id="SSF52058">
    <property type="entry name" value="L domain-like"/>
    <property type="match status" value="1"/>
</dbReference>
<comment type="subunit">
    <text evidence="14">Binds the alpha(V)beta(3)-integrin.</text>
</comment>
<dbReference type="FunCoup" id="A0A6P5IFX2">
    <property type="interactions" value="37"/>
</dbReference>
<dbReference type="Pfam" id="PF13855">
    <property type="entry name" value="LRR_8"/>
    <property type="match status" value="2"/>
</dbReference>
<evidence type="ECO:0000256" key="17">
    <source>
        <dbReference type="ARBA" id="ARBA00083850"/>
    </source>
</evidence>
<dbReference type="Proteomes" id="UP000515140">
    <property type="component" value="Unplaced"/>
</dbReference>
<keyword evidence="3" id="KW-0964">Secreted</keyword>
<evidence type="ECO:0000313" key="21">
    <source>
        <dbReference type="Proteomes" id="UP000515140"/>
    </source>
</evidence>
<dbReference type="KEGG" id="pcw:110192915"/>
<dbReference type="InParanoid" id="A0A6P5IFX2"/>
<evidence type="ECO:0000256" key="7">
    <source>
        <dbReference type="ARBA" id="ARBA00022729"/>
    </source>
</evidence>
<keyword evidence="12" id="KW-0325">Glycoprotein</keyword>
<feature type="domain" description="LRRNT" evidence="20">
    <location>
        <begin position="69"/>
        <end position="103"/>
    </location>
</feature>
<feature type="compositionally biased region" description="Basic and acidic residues" evidence="18">
    <location>
        <begin position="404"/>
        <end position="419"/>
    </location>
</feature>
<dbReference type="PANTHER" id="PTHR45712">
    <property type="entry name" value="AGAP008170-PA"/>
    <property type="match status" value="1"/>
</dbReference>
<evidence type="ECO:0000256" key="6">
    <source>
        <dbReference type="ARBA" id="ARBA00022641"/>
    </source>
</evidence>
<evidence type="ECO:0000256" key="8">
    <source>
        <dbReference type="ARBA" id="ARBA00022737"/>
    </source>
</evidence>
<dbReference type="InterPro" id="IPR000372">
    <property type="entry name" value="LRRNT"/>
</dbReference>
<feature type="chain" id="PRO_5028325933" description="Osteomodulin" evidence="19">
    <location>
        <begin position="29"/>
        <end position="426"/>
    </location>
</feature>
<dbReference type="AlphaFoldDB" id="A0A6P5IFX2"/>
<organism evidence="21 22">
    <name type="scientific">Phascolarctos cinereus</name>
    <name type="common">Koala</name>
    <dbReference type="NCBI Taxonomy" id="38626"/>
    <lineage>
        <taxon>Eukaryota</taxon>
        <taxon>Metazoa</taxon>
        <taxon>Chordata</taxon>
        <taxon>Craniata</taxon>
        <taxon>Vertebrata</taxon>
        <taxon>Euteleostomi</taxon>
        <taxon>Mammalia</taxon>
        <taxon>Metatheria</taxon>
        <taxon>Diprotodontia</taxon>
        <taxon>Phascolarctidae</taxon>
        <taxon>Phascolarctos</taxon>
    </lineage>
</organism>
<keyword evidence="9" id="KW-0130">Cell adhesion</keyword>
<comment type="similarity">
    <text evidence="2">Belongs to the small leucine-rich proteoglycan (SLRP) family. SLRP class II subfamily.</text>
</comment>
<evidence type="ECO:0000256" key="15">
    <source>
        <dbReference type="ARBA" id="ARBA00067218"/>
    </source>
</evidence>
<proteinExistence type="inferred from homology"/>
<evidence type="ECO:0000256" key="5">
    <source>
        <dbReference type="ARBA" id="ARBA00022614"/>
    </source>
</evidence>
<keyword evidence="6" id="KW-0765">Sulfation</keyword>
<gene>
    <name evidence="22" type="primary">OMD</name>
</gene>
<dbReference type="InterPro" id="IPR003591">
    <property type="entry name" value="Leu-rich_rpt_typical-subtyp"/>
</dbReference>
<evidence type="ECO:0000256" key="1">
    <source>
        <dbReference type="ARBA" id="ARBA00004498"/>
    </source>
</evidence>
<dbReference type="GO" id="GO:0005615">
    <property type="term" value="C:extracellular space"/>
    <property type="evidence" value="ECO:0007669"/>
    <property type="project" value="TreeGrafter"/>
</dbReference>
<accession>A0A6P5IFX2</accession>
<keyword evidence="7 19" id="KW-0732">Signal</keyword>
<evidence type="ECO:0000256" key="14">
    <source>
        <dbReference type="ARBA" id="ARBA00065765"/>
    </source>
</evidence>
<dbReference type="Gene3D" id="3.80.10.10">
    <property type="entry name" value="Ribonuclease Inhibitor"/>
    <property type="match status" value="2"/>
</dbReference>
<reference evidence="22" key="1">
    <citation type="submission" date="2025-08" db="UniProtKB">
        <authorList>
            <consortium name="RefSeq"/>
        </authorList>
    </citation>
    <scope>IDENTIFICATION</scope>
    <source>
        <tissue evidence="22">Spleen</tissue>
    </source>
</reference>
<evidence type="ECO:0000256" key="12">
    <source>
        <dbReference type="ARBA" id="ARBA00023180"/>
    </source>
</evidence>
<comment type="function">
    <text evidence="13">May be implicated in biomineralization processes. Has a function in binding of osteoblasts via the alpha(V)beta(3)-integrin.</text>
</comment>
<feature type="signal peptide" evidence="19">
    <location>
        <begin position="1"/>
        <end position="28"/>
    </location>
</feature>
<keyword evidence="21" id="KW-1185">Reference proteome</keyword>
<dbReference type="GeneID" id="110192915"/>
<keyword evidence="11" id="KW-1015">Disulfide bond</keyword>
<dbReference type="Pfam" id="PF01462">
    <property type="entry name" value="LRRNT"/>
    <property type="match status" value="1"/>
</dbReference>
<sequence>MTSLGRKTMSLLRQLSIIFFCFEVTVYCQYEMHRMDEDYDEDGDDDYSPPFYFHPSRDGGIPSHPGPLSCAWECFCPLTFPSAMYCDNRKLKAIPKIPAHVQQLYLQYNDIEAVTAHSFANASNLKEINLGHNKIKSQQIEHGVFARLPNLLQLHLDHNDLEDFPLPLPNSLERLLLGNNAISRVEAYAMEGLINLTMLDLCHNQLHDSLLKEKLFQTRNLMQLSLCSNRLESMPPDLPSSLMHLSLENNSISLIPDNYFKKFPKLLALRLSYNNLQEIPYDTFNISSLVELNVGHNRLKQAFYVPRNLEHLYMEDNEFEYINVTLMCPSIDPIHYRHLTYIRLDQNRLKEPISSYICFCFPYIHSVYYGEQRKPDGQTVQLKTQVFRRFQADDEEEEEEEGDGQGHEPEGQEQGRTEENFDPYFY</sequence>
<evidence type="ECO:0000256" key="13">
    <source>
        <dbReference type="ARBA" id="ARBA00060161"/>
    </source>
</evidence>
<dbReference type="InterPro" id="IPR001611">
    <property type="entry name" value="Leu-rich_rpt"/>
</dbReference>
<evidence type="ECO:0000256" key="4">
    <source>
        <dbReference type="ARBA" id="ARBA00022530"/>
    </source>
</evidence>
<dbReference type="GO" id="GO:0007155">
    <property type="term" value="P:cell adhesion"/>
    <property type="evidence" value="ECO:0007669"/>
    <property type="project" value="UniProtKB-KW"/>
</dbReference>
<dbReference type="RefSeq" id="XP_020820028.1">
    <property type="nucleotide sequence ID" value="XM_020964369.1"/>
</dbReference>
<keyword evidence="10" id="KW-0654">Proteoglycan</keyword>
<evidence type="ECO:0000256" key="19">
    <source>
        <dbReference type="SAM" id="SignalP"/>
    </source>
</evidence>
<comment type="subcellular location">
    <subcellularLocation>
        <location evidence="1">Secreted</location>
        <location evidence="1">Extracellular space</location>
        <location evidence="1">Extracellular matrix</location>
    </subcellularLocation>
</comment>
<dbReference type="CTD" id="4958"/>
<dbReference type="PANTHER" id="PTHR45712:SF3">
    <property type="entry name" value="OSTEOMODULIN"/>
    <property type="match status" value="1"/>
</dbReference>
<keyword evidence="8" id="KW-0677">Repeat</keyword>
<keyword evidence="5" id="KW-0433">Leucine-rich repeat</keyword>
<protein>
    <recommendedName>
        <fullName evidence="15">Osteomodulin</fullName>
    </recommendedName>
    <alternativeName>
        <fullName evidence="17">Keratan sulfate proteoglycan osteomodulin</fullName>
    </alternativeName>
    <alternativeName>
        <fullName evidence="16">Osteoadherin</fullName>
    </alternativeName>
</protein>
<dbReference type="InterPro" id="IPR050333">
    <property type="entry name" value="SLRP"/>
</dbReference>
<dbReference type="SMART" id="SM00013">
    <property type="entry name" value="LRRNT"/>
    <property type="match status" value="1"/>
</dbReference>